<dbReference type="InterPro" id="IPR000008">
    <property type="entry name" value="C2_dom"/>
</dbReference>
<dbReference type="CDD" id="cd08684">
    <property type="entry name" value="C2A_Tac2-N"/>
    <property type="match status" value="1"/>
</dbReference>
<dbReference type="PANTHER" id="PTHR46887">
    <property type="entry name" value="TANDEM C2 DOMAINS NUCLEAR PROTEIN"/>
    <property type="match status" value="1"/>
</dbReference>
<dbReference type="SMART" id="SM00239">
    <property type="entry name" value="C2"/>
    <property type="match status" value="2"/>
</dbReference>
<feature type="domain" description="C2" evidence="2">
    <location>
        <begin position="355"/>
        <end position="482"/>
    </location>
</feature>
<organism evidence="3 4">
    <name type="scientific">Mesocricetus auratus</name>
    <name type="common">Golden hamster</name>
    <dbReference type="NCBI Taxonomy" id="10036"/>
    <lineage>
        <taxon>Eukaryota</taxon>
        <taxon>Metazoa</taxon>
        <taxon>Chordata</taxon>
        <taxon>Craniata</taxon>
        <taxon>Vertebrata</taxon>
        <taxon>Euteleostomi</taxon>
        <taxon>Mammalia</taxon>
        <taxon>Eutheria</taxon>
        <taxon>Euarchontoglires</taxon>
        <taxon>Glires</taxon>
        <taxon>Rodentia</taxon>
        <taxon>Myomorpha</taxon>
        <taxon>Muroidea</taxon>
        <taxon>Cricetidae</taxon>
        <taxon>Cricetinae</taxon>
        <taxon>Mesocricetus</taxon>
    </lineage>
</organism>
<feature type="domain" description="C2" evidence="2">
    <location>
        <begin position="234"/>
        <end position="353"/>
    </location>
</feature>
<proteinExistence type="predicted"/>
<dbReference type="InterPro" id="IPR030542">
    <property type="entry name" value="Tac2-N"/>
</dbReference>
<evidence type="ECO:0000313" key="3">
    <source>
        <dbReference type="Proteomes" id="UP000886700"/>
    </source>
</evidence>
<name>A0ABM2X6P8_MESAU</name>
<evidence type="ECO:0000259" key="2">
    <source>
        <dbReference type="PROSITE" id="PS50004"/>
    </source>
</evidence>
<dbReference type="RefSeq" id="XP_040598550.1">
    <property type="nucleotide sequence ID" value="XM_040742616.1"/>
</dbReference>
<feature type="region of interest" description="Disordered" evidence="1">
    <location>
        <begin position="201"/>
        <end position="226"/>
    </location>
</feature>
<dbReference type="Pfam" id="PF00168">
    <property type="entry name" value="C2"/>
    <property type="match status" value="2"/>
</dbReference>
<dbReference type="InterPro" id="IPR037786">
    <property type="entry name" value="C2A_Tac2-N"/>
</dbReference>
<gene>
    <name evidence="4" type="primary">Tc2n</name>
</gene>
<feature type="compositionally biased region" description="Polar residues" evidence="1">
    <location>
        <begin position="217"/>
        <end position="226"/>
    </location>
</feature>
<dbReference type="InterPro" id="IPR037788">
    <property type="entry name" value="C2B_Tac2-N"/>
</dbReference>
<dbReference type="SUPFAM" id="SSF49562">
    <property type="entry name" value="C2 domain (Calcium/lipid-binding domain, CaLB)"/>
    <property type="match status" value="2"/>
</dbReference>
<evidence type="ECO:0000313" key="4">
    <source>
        <dbReference type="RefSeq" id="XP_040598550.1"/>
    </source>
</evidence>
<keyword evidence="3" id="KW-1185">Reference proteome</keyword>
<dbReference type="Proteomes" id="UP000886700">
    <property type="component" value="Unplaced"/>
</dbReference>
<reference evidence="4" key="1">
    <citation type="submission" date="2025-08" db="UniProtKB">
        <authorList>
            <consortium name="RefSeq"/>
        </authorList>
    </citation>
    <scope>IDENTIFICATION</scope>
    <source>
        <tissue evidence="4">Liver</tissue>
    </source>
</reference>
<protein>
    <submittedName>
        <fullName evidence="4">Tandem C2 domains nuclear protein isoform X1</fullName>
    </submittedName>
</protein>
<dbReference type="PROSITE" id="PS50004">
    <property type="entry name" value="C2"/>
    <property type="match status" value="2"/>
</dbReference>
<sequence length="501" mass="56417">MAAEFLKSCCRGCFYGETEKHKFSVERDFKASVSNNENTICTPPLTSVSVKSQVGCSEDYLLSKLPCDGKEVPFVVPRFKLSYIQPRTQGIPSHLDELEEEEVRCPGAGFTGSARASFGDQKAELCSSFYHGPSYDVYNPCYIYQHFSPDISRRFSPHFETKKMYGSVCDLRTSKLPGSPGLSKSMFDLTTSPQRFIQRHDSLSSVPSSCSSRKNSQGSNRSLDTITLSGDERDLGRLNVKLFYNSSAEQIWITVLQCRDVIWPSSYGDTPTISIKGILTLSKPVHFKSSAKEASNAIEFMETFVFAIKLQNLQTARLVFKIQTQTPRKKTIGECSLSLRSLSTQEVDYSLEIIPPSKTSVCHSELELGICFQAVNSRIQLQILEAQYLPSSSTPLTLSFFVKVGMFSSGELIYKKKTRLLKASSGRVKWGETMIFPLTQTEKEIVFLVKLYSRSSVRRKHFVGQLWISEDSNNIEAVNQWKETITNPEKVVIKWHKLNPS</sequence>
<dbReference type="InterPro" id="IPR035892">
    <property type="entry name" value="C2_domain_sf"/>
</dbReference>
<dbReference type="PANTHER" id="PTHR46887:SF1">
    <property type="entry name" value="TANDEM C2 DOMAINS NUCLEAR PROTEIN"/>
    <property type="match status" value="1"/>
</dbReference>
<dbReference type="CDD" id="cd08692">
    <property type="entry name" value="C2B_Tac2-N"/>
    <property type="match status" value="1"/>
</dbReference>
<evidence type="ECO:0000256" key="1">
    <source>
        <dbReference type="SAM" id="MobiDB-lite"/>
    </source>
</evidence>
<dbReference type="GeneID" id="101840079"/>
<feature type="compositionally biased region" description="Low complexity" evidence="1">
    <location>
        <begin position="203"/>
        <end position="216"/>
    </location>
</feature>
<accession>A0ABM2X6P8</accession>
<dbReference type="Gene3D" id="2.60.40.150">
    <property type="entry name" value="C2 domain"/>
    <property type="match status" value="2"/>
</dbReference>